<dbReference type="AlphaFoldDB" id="A0A5C5U7V4"/>
<evidence type="ECO:0008006" key="4">
    <source>
        <dbReference type="Google" id="ProtNLM"/>
    </source>
</evidence>
<dbReference type="Proteomes" id="UP000315949">
    <property type="component" value="Unassembled WGS sequence"/>
</dbReference>
<evidence type="ECO:0000256" key="1">
    <source>
        <dbReference type="SAM" id="SignalP"/>
    </source>
</evidence>
<name>A0A5C5U7V4_9GAMM</name>
<dbReference type="OrthoDB" id="5959317at2"/>
<keyword evidence="1" id="KW-0732">Signal</keyword>
<feature type="signal peptide" evidence="1">
    <location>
        <begin position="1"/>
        <end position="18"/>
    </location>
</feature>
<feature type="chain" id="PRO_5023042774" description="Secreted protein" evidence="1">
    <location>
        <begin position="19"/>
        <end position="123"/>
    </location>
</feature>
<protein>
    <recommendedName>
        <fullName evidence="4">Secreted protein</fullName>
    </recommendedName>
</protein>
<sequence>MSPRTALAALCLALLACACTPGGPAASARAPTPAQAPAAVDAGALAIDRSCRVAADCEVKNVGNCCGYAPACVNRDAVPDPDAVRARCARSGMASICGWQEIQACDCVQGRCEAVTGPPMRER</sequence>
<evidence type="ECO:0000313" key="2">
    <source>
        <dbReference type="EMBL" id="TWT21959.1"/>
    </source>
</evidence>
<proteinExistence type="predicted"/>
<dbReference type="PROSITE" id="PS51257">
    <property type="entry name" value="PROKAR_LIPOPROTEIN"/>
    <property type="match status" value="1"/>
</dbReference>
<gene>
    <name evidence="2" type="ORF">FQY79_02205</name>
</gene>
<evidence type="ECO:0000313" key="3">
    <source>
        <dbReference type="Proteomes" id="UP000315949"/>
    </source>
</evidence>
<dbReference type="RefSeq" id="WP_146310319.1">
    <property type="nucleotide sequence ID" value="NZ_VOHE01000001.1"/>
</dbReference>
<dbReference type="EMBL" id="VOHE01000001">
    <property type="protein sequence ID" value="TWT21959.1"/>
    <property type="molecule type" value="Genomic_DNA"/>
</dbReference>
<comment type="caution">
    <text evidence="2">The sequence shown here is derived from an EMBL/GenBank/DDBJ whole genome shotgun (WGS) entry which is preliminary data.</text>
</comment>
<organism evidence="2 3">
    <name type="scientific">Luteimonas wenzhouensis</name>
    <dbReference type="NCBI Taxonomy" id="2599615"/>
    <lineage>
        <taxon>Bacteria</taxon>
        <taxon>Pseudomonadati</taxon>
        <taxon>Pseudomonadota</taxon>
        <taxon>Gammaproteobacteria</taxon>
        <taxon>Lysobacterales</taxon>
        <taxon>Lysobacteraceae</taxon>
        <taxon>Luteimonas</taxon>
    </lineage>
</organism>
<keyword evidence="3" id="KW-1185">Reference proteome</keyword>
<reference evidence="2 3" key="1">
    <citation type="submission" date="2019-07" db="EMBL/GenBank/DDBJ databases">
        <title>Luteimonas sp. YD-1 nov., isolated from acidic soil.</title>
        <authorList>
            <person name="Zhou J."/>
        </authorList>
    </citation>
    <scope>NUCLEOTIDE SEQUENCE [LARGE SCALE GENOMIC DNA]</scope>
    <source>
        <strain evidence="2 3">YD-1</strain>
    </source>
</reference>
<accession>A0A5C5U7V4</accession>